<dbReference type="InterPro" id="IPR000891">
    <property type="entry name" value="PYR_CT"/>
</dbReference>
<dbReference type="InterPro" id="IPR013785">
    <property type="entry name" value="Aldolase_TIM"/>
</dbReference>
<dbReference type="EMBL" id="ABCS01000147">
    <property type="protein sequence ID" value="EDM74135.1"/>
    <property type="molecule type" value="Genomic_DNA"/>
</dbReference>
<dbReference type="OrthoDB" id="9804858at2"/>
<comment type="caution">
    <text evidence="3">The sequence shown here is derived from an EMBL/GenBank/DDBJ whole genome shotgun (WGS) entry which is preliminary data.</text>
</comment>
<accession>A6GJ21</accession>
<feature type="domain" description="Pyruvate carboxyltransferase" evidence="2">
    <location>
        <begin position="38"/>
        <end position="302"/>
    </location>
</feature>
<keyword evidence="1" id="KW-0464">Manganese</keyword>
<evidence type="ECO:0000259" key="2">
    <source>
        <dbReference type="PROSITE" id="PS50991"/>
    </source>
</evidence>
<dbReference type="SUPFAM" id="SSF51569">
    <property type="entry name" value="Aldolase"/>
    <property type="match status" value="1"/>
</dbReference>
<dbReference type="STRING" id="391625.PPSIR1_32764"/>
<evidence type="ECO:0000313" key="3">
    <source>
        <dbReference type="EMBL" id="EDM74135.1"/>
    </source>
</evidence>
<dbReference type="Proteomes" id="UP000005801">
    <property type="component" value="Unassembled WGS sequence"/>
</dbReference>
<dbReference type="PROSITE" id="PS50991">
    <property type="entry name" value="PYR_CT"/>
    <property type="match status" value="1"/>
</dbReference>
<gene>
    <name evidence="3" type="ORF">PPSIR1_32764</name>
</gene>
<evidence type="ECO:0000313" key="4">
    <source>
        <dbReference type="Proteomes" id="UP000005801"/>
    </source>
</evidence>
<dbReference type="RefSeq" id="WP_006976707.1">
    <property type="nucleotide sequence ID" value="NZ_ABCS01000147.1"/>
</dbReference>
<name>A6GJ21_9BACT</name>
<dbReference type="GO" id="GO:0003852">
    <property type="term" value="F:2-isopropylmalate synthase activity"/>
    <property type="evidence" value="ECO:0007669"/>
    <property type="project" value="TreeGrafter"/>
</dbReference>
<dbReference type="AlphaFoldDB" id="A6GJ21"/>
<organism evidence="3 4">
    <name type="scientific">Plesiocystis pacifica SIR-1</name>
    <dbReference type="NCBI Taxonomy" id="391625"/>
    <lineage>
        <taxon>Bacteria</taxon>
        <taxon>Pseudomonadati</taxon>
        <taxon>Myxococcota</taxon>
        <taxon>Polyangia</taxon>
        <taxon>Nannocystales</taxon>
        <taxon>Nannocystaceae</taxon>
        <taxon>Plesiocystis</taxon>
    </lineage>
</organism>
<dbReference type="PANTHER" id="PTHR10277:SF9">
    <property type="entry name" value="2-ISOPROPYLMALATE SYNTHASE 1, CHLOROPLASTIC-RELATED"/>
    <property type="match status" value="1"/>
</dbReference>
<dbReference type="InterPro" id="IPR050073">
    <property type="entry name" value="2-IPM_HCS-like"/>
</dbReference>
<dbReference type="Gene3D" id="3.20.20.70">
    <property type="entry name" value="Aldolase class I"/>
    <property type="match status" value="1"/>
</dbReference>
<dbReference type="eggNOG" id="COG0119">
    <property type="taxonomic scope" value="Bacteria"/>
</dbReference>
<sequence>MADLQRDESTERSASELVFDWNSRNRRWSLSPLKDKQLTFFDETLRDGIQSPSVRDPSLEEKQEILRLTASLGIQSVDLGLPGAGARAVEDVTALIEYAEREKLGIEYACAARTHEKDINAVADIADKTGKPIMVYAFLGSSPIRLFTENWSIQTLLDRTRSSAELCRKRGLEMCFVTEDTTRSTPQVLNQLFSCAVEHGVTRLCLCDTVGHATPDGVRDLVTFTRMLLEAIDMTHVGIDWHGHNDRGLGVTNNIIALENGADRIHGTALGIGERVGNASLDQTLMNLKLLGEIDYDLTNLVPWCEAVAKACEVPIHQQYPLVGADAFRTATGVHASAVIKAIKTGDVDLADRIYSGVPANWFGKQQAIEVGFMSGESNVRYWLSSRDIEVEEALVKRIFAKAKSTSHILTDAEIMAEVDAHRASN</sequence>
<dbReference type="GO" id="GO:0009098">
    <property type="term" value="P:L-leucine biosynthetic process"/>
    <property type="evidence" value="ECO:0007669"/>
    <property type="project" value="TreeGrafter"/>
</dbReference>
<keyword evidence="4" id="KW-1185">Reference proteome</keyword>
<dbReference type="Pfam" id="PF00682">
    <property type="entry name" value="HMGL-like"/>
    <property type="match status" value="1"/>
</dbReference>
<protein>
    <submittedName>
        <fullName evidence="3">2-isopropylmalate synthase/homocitrate synthase family protein</fullName>
    </submittedName>
</protein>
<dbReference type="Gene3D" id="1.10.238.260">
    <property type="match status" value="1"/>
</dbReference>
<reference evidence="3 4" key="1">
    <citation type="submission" date="2007-06" db="EMBL/GenBank/DDBJ databases">
        <authorList>
            <person name="Shimkets L."/>
            <person name="Ferriera S."/>
            <person name="Johnson J."/>
            <person name="Kravitz S."/>
            <person name="Beeson K."/>
            <person name="Sutton G."/>
            <person name="Rogers Y.-H."/>
            <person name="Friedman R."/>
            <person name="Frazier M."/>
            <person name="Venter J.C."/>
        </authorList>
    </citation>
    <scope>NUCLEOTIDE SEQUENCE [LARGE SCALE GENOMIC DNA]</scope>
    <source>
        <strain evidence="3 4">SIR-1</strain>
    </source>
</reference>
<evidence type="ECO:0000256" key="1">
    <source>
        <dbReference type="ARBA" id="ARBA00023211"/>
    </source>
</evidence>
<proteinExistence type="predicted"/>
<dbReference type="PANTHER" id="PTHR10277">
    <property type="entry name" value="HOMOCITRATE SYNTHASE-RELATED"/>
    <property type="match status" value="1"/>
</dbReference>